<dbReference type="GeneID" id="18589027"/>
<gene>
    <name evidence="5" type="primary">LOC18589027</name>
</gene>
<keyword evidence="1" id="KW-0479">Metal-binding</keyword>
<reference evidence="5" key="2">
    <citation type="submission" date="2025-08" db="UniProtKB">
        <authorList>
            <consortium name="RefSeq"/>
        </authorList>
    </citation>
    <scope>IDENTIFICATION</scope>
</reference>
<dbReference type="PROSITE" id="PS50089">
    <property type="entry name" value="ZF_RING_2"/>
    <property type="match status" value="1"/>
</dbReference>
<name>A0AB32X058_THECC</name>
<dbReference type="PANTHER" id="PTHR31150">
    <property type="entry name" value="EXPRESSED PROTEIN"/>
    <property type="match status" value="1"/>
</dbReference>
<dbReference type="Gene3D" id="3.30.40.10">
    <property type="entry name" value="Zinc/RING finger domain, C3HC4 (zinc finger)"/>
    <property type="match status" value="1"/>
</dbReference>
<dbReference type="Gramene" id="Tc09v2_t013160.1">
    <property type="protein sequence ID" value="Tc09v2_p013160.1"/>
    <property type="gene ID" value="Tc09v2_g013160"/>
</dbReference>
<dbReference type="InterPro" id="IPR001841">
    <property type="entry name" value="Znf_RING"/>
</dbReference>
<keyword evidence="1" id="KW-0863">Zinc-finger</keyword>
<dbReference type="GO" id="GO:0008270">
    <property type="term" value="F:zinc ion binding"/>
    <property type="evidence" value="ECO:0007669"/>
    <property type="project" value="UniProtKB-KW"/>
</dbReference>
<reference evidence="4" key="1">
    <citation type="journal article" date="1997" name="Nucleic Acids Res.">
        <title>tRNAscan-SE: a program for improved detection of transfer RNA genes in genomic sequence.</title>
        <authorList>
            <person name="Lowe T.M."/>
            <person name="Eddy S.R."/>
        </authorList>
    </citation>
    <scope>NUCLEOTIDE SEQUENCE [LARGE SCALE GENOMIC DNA]</scope>
    <source>
        <strain evidence="4">r\B97-61/B2</strain>
    </source>
</reference>
<evidence type="ECO:0000313" key="4">
    <source>
        <dbReference type="Proteomes" id="UP000694886"/>
    </source>
</evidence>
<feature type="region of interest" description="Disordered" evidence="2">
    <location>
        <begin position="78"/>
        <end position="233"/>
    </location>
</feature>
<protein>
    <submittedName>
        <fullName evidence="5">Uncharacterized protein LOC18589027</fullName>
    </submittedName>
</protein>
<organism evidence="4 5">
    <name type="scientific">Theobroma cacao</name>
    <name type="common">Cacao</name>
    <name type="synonym">Cocoa</name>
    <dbReference type="NCBI Taxonomy" id="3641"/>
    <lineage>
        <taxon>Eukaryota</taxon>
        <taxon>Viridiplantae</taxon>
        <taxon>Streptophyta</taxon>
        <taxon>Embryophyta</taxon>
        <taxon>Tracheophyta</taxon>
        <taxon>Spermatophyta</taxon>
        <taxon>Magnoliopsida</taxon>
        <taxon>eudicotyledons</taxon>
        <taxon>Gunneridae</taxon>
        <taxon>Pentapetalae</taxon>
        <taxon>rosids</taxon>
        <taxon>malvids</taxon>
        <taxon>Malvales</taxon>
        <taxon>Malvaceae</taxon>
        <taxon>Byttnerioideae</taxon>
        <taxon>Theobroma</taxon>
    </lineage>
</organism>
<dbReference type="PANTHER" id="PTHR31150:SF6">
    <property type="entry name" value="ZINC ION BINDING PROTEIN"/>
    <property type="match status" value="1"/>
</dbReference>
<evidence type="ECO:0000256" key="1">
    <source>
        <dbReference type="PROSITE-ProRule" id="PRU00175"/>
    </source>
</evidence>
<evidence type="ECO:0000259" key="3">
    <source>
        <dbReference type="PROSITE" id="PS50089"/>
    </source>
</evidence>
<feature type="compositionally biased region" description="Polar residues" evidence="2">
    <location>
        <begin position="44"/>
        <end position="61"/>
    </location>
</feature>
<feature type="compositionally biased region" description="Polar residues" evidence="2">
    <location>
        <begin position="126"/>
        <end position="138"/>
    </location>
</feature>
<feature type="region of interest" description="Disordered" evidence="2">
    <location>
        <begin position="1"/>
        <end position="64"/>
    </location>
</feature>
<feature type="compositionally biased region" description="Polar residues" evidence="2">
    <location>
        <begin position="350"/>
        <end position="373"/>
    </location>
</feature>
<dbReference type="AlphaFoldDB" id="A0AB32X058"/>
<feature type="compositionally biased region" description="Basic and acidic residues" evidence="2">
    <location>
        <begin position="1"/>
        <end position="16"/>
    </location>
</feature>
<feature type="region of interest" description="Disordered" evidence="2">
    <location>
        <begin position="319"/>
        <end position="373"/>
    </location>
</feature>
<feature type="compositionally biased region" description="Polar residues" evidence="2">
    <location>
        <begin position="197"/>
        <end position="223"/>
    </location>
</feature>
<dbReference type="RefSeq" id="XP_017983304.1">
    <property type="nucleotide sequence ID" value="XM_018127815.1"/>
</dbReference>
<dbReference type="InterPro" id="IPR013083">
    <property type="entry name" value="Znf_RING/FYVE/PHD"/>
</dbReference>
<feature type="compositionally biased region" description="Polar residues" evidence="2">
    <location>
        <begin position="173"/>
        <end position="185"/>
    </location>
</feature>
<dbReference type="Proteomes" id="UP000694886">
    <property type="component" value="Chromosome 9"/>
</dbReference>
<proteinExistence type="predicted"/>
<feature type="compositionally biased region" description="Basic and acidic residues" evidence="2">
    <location>
        <begin position="186"/>
        <end position="196"/>
    </location>
</feature>
<evidence type="ECO:0000256" key="2">
    <source>
        <dbReference type="SAM" id="MobiDB-lite"/>
    </source>
</evidence>
<keyword evidence="1" id="KW-0862">Zinc</keyword>
<feature type="domain" description="RING-type" evidence="3">
    <location>
        <begin position="422"/>
        <end position="478"/>
    </location>
</feature>
<accession>A0AB32X058</accession>
<sequence length="483" mass="52744">MATSKDDPLDQREDPRLCFLENTNRKVIDGNSQRLSAYHPPHQGVSSPGNNLPGGASSSGHSRGLRTWSRVRGILNGTHHAGESSRASNPALAAAMSSRESIESTRIVSGQHPLGLKHGSADEVRTSQTENLANSSVVKPTGFNKVKSRSGHAQQHQYNKTERNHDPAPLVNKSGSNRTPVSRLSKQQEETTEPPKNHSSSFRSVTSRIPVSTQRRLMGTTQPLKDPAESAKTSTISRIRASMRFVKKERTQPPKNPTDLVENGGIGTILASKHAMQKKETAQPPKDPARLVRNIGTVRIPVSIDGNIGTSRLPVSMHRMQKKETTQSPKDSAALVKKNETTSRIPMGKQVTQKKAESQPSKGTSDLVSKSATGRTLPSMLVTRNIETTPAKPRQKQLFCTYEDHIVWEGFDERIVPLGKSCLLCDGDLANKPVNSPDIERLNPSENAVLSCGHVYHSLCLQFVTSEEKSRDPPCIICASILS</sequence>
<dbReference type="KEGG" id="tcc:18589027"/>
<evidence type="ECO:0000313" key="5">
    <source>
        <dbReference type="RefSeq" id="XP_017983304.1"/>
    </source>
</evidence>